<keyword evidence="3" id="KW-0723">Serine/threonine-protein kinase</keyword>
<dbReference type="Pfam" id="PF00069">
    <property type="entry name" value="Pkinase"/>
    <property type="match status" value="1"/>
</dbReference>
<evidence type="ECO:0000259" key="2">
    <source>
        <dbReference type="PROSITE" id="PS50011"/>
    </source>
</evidence>
<accession>J4VPQ0</accession>
<dbReference type="InParanoid" id="J4VPQ0"/>
<dbReference type="CDD" id="cd00180">
    <property type="entry name" value="PKc"/>
    <property type="match status" value="1"/>
</dbReference>
<dbReference type="InterPro" id="IPR011009">
    <property type="entry name" value="Kinase-like_dom_sf"/>
</dbReference>
<evidence type="ECO:0000313" key="3">
    <source>
        <dbReference type="EMBL" id="EJP60700.1"/>
    </source>
</evidence>
<keyword evidence="3" id="KW-0808">Transferase</keyword>
<proteinExistence type="predicted"/>
<dbReference type="HOGENOM" id="CLU_790296_0_0_1"/>
<dbReference type="STRING" id="655819.J4VPQ0"/>
<protein>
    <submittedName>
        <fullName evidence="3">Serine/threonine protein kinase Japonica Group</fullName>
    </submittedName>
</protein>
<feature type="binding site" evidence="1">
    <location>
        <position position="80"/>
    </location>
    <ligand>
        <name>ATP</name>
        <dbReference type="ChEBI" id="CHEBI:30616"/>
    </ligand>
</feature>
<dbReference type="GeneID" id="19893363"/>
<evidence type="ECO:0000313" key="4">
    <source>
        <dbReference type="Proteomes" id="UP000002762"/>
    </source>
</evidence>
<dbReference type="EMBL" id="JH725298">
    <property type="protein sequence ID" value="EJP60700.1"/>
    <property type="molecule type" value="Genomic_DNA"/>
</dbReference>
<dbReference type="InterPro" id="IPR017441">
    <property type="entry name" value="Protein_kinase_ATP_BS"/>
</dbReference>
<keyword evidence="4" id="KW-1185">Reference proteome</keyword>
<dbReference type="RefSeq" id="XP_008603670.1">
    <property type="nucleotide sequence ID" value="XM_008605448.1"/>
</dbReference>
<feature type="domain" description="Protein kinase" evidence="2">
    <location>
        <begin position="52"/>
        <end position="343"/>
    </location>
</feature>
<name>J4VPQ0_BEAB2</name>
<dbReference type="GO" id="GO:0005524">
    <property type="term" value="F:ATP binding"/>
    <property type="evidence" value="ECO:0007669"/>
    <property type="project" value="UniProtKB-UniRule"/>
</dbReference>
<dbReference type="Gene3D" id="1.10.510.10">
    <property type="entry name" value="Transferase(Phosphotransferase) domain 1"/>
    <property type="match status" value="1"/>
</dbReference>
<keyword evidence="1" id="KW-0547">Nucleotide-binding</keyword>
<evidence type="ECO:0000256" key="1">
    <source>
        <dbReference type="PROSITE-ProRule" id="PRU10141"/>
    </source>
</evidence>
<dbReference type="AlphaFoldDB" id="J4VPQ0"/>
<dbReference type="SUPFAM" id="SSF56112">
    <property type="entry name" value="Protein kinase-like (PK-like)"/>
    <property type="match status" value="1"/>
</dbReference>
<dbReference type="Gene3D" id="3.30.200.20">
    <property type="entry name" value="Phosphorylase Kinase, domain 1"/>
    <property type="match status" value="1"/>
</dbReference>
<keyword evidence="3" id="KW-0418">Kinase</keyword>
<dbReference type="GO" id="GO:0004674">
    <property type="term" value="F:protein serine/threonine kinase activity"/>
    <property type="evidence" value="ECO:0007669"/>
    <property type="project" value="UniProtKB-KW"/>
</dbReference>
<dbReference type="PROSITE" id="PS00107">
    <property type="entry name" value="PROTEIN_KINASE_ATP"/>
    <property type="match status" value="1"/>
</dbReference>
<reference evidence="3 4" key="1">
    <citation type="journal article" date="2012" name="Sci. Rep.">
        <title>Genomic perspectives on the evolution of fungal entomopathogenicity in Beauveria bassiana.</title>
        <authorList>
            <person name="Xiao G."/>
            <person name="Ying S.H."/>
            <person name="Zheng P."/>
            <person name="Wang Z.L."/>
            <person name="Zhang S."/>
            <person name="Xie X.Q."/>
            <person name="Shang Y."/>
            <person name="St Leger R.J."/>
            <person name="Zhao G.P."/>
            <person name="Wang C."/>
            <person name="Feng M.G."/>
        </authorList>
    </citation>
    <scope>NUCLEOTIDE SEQUENCE [LARGE SCALE GENOMIC DNA]</scope>
    <source>
        <strain evidence="3 4">ARSEF 2860</strain>
    </source>
</reference>
<keyword evidence="1" id="KW-0067">ATP-binding</keyword>
<organism evidence="3 4">
    <name type="scientific">Beauveria bassiana (strain ARSEF 2860)</name>
    <name type="common">White muscardine disease fungus</name>
    <name type="synonym">Tritirachium shiotae</name>
    <dbReference type="NCBI Taxonomy" id="655819"/>
    <lineage>
        <taxon>Eukaryota</taxon>
        <taxon>Fungi</taxon>
        <taxon>Dikarya</taxon>
        <taxon>Ascomycota</taxon>
        <taxon>Pezizomycotina</taxon>
        <taxon>Sordariomycetes</taxon>
        <taxon>Hypocreomycetidae</taxon>
        <taxon>Hypocreales</taxon>
        <taxon>Cordycipitaceae</taxon>
        <taxon>Beauveria</taxon>
    </lineage>
</organism>
<dbReference type="Proteomes" id="UP000002762">
    <property type="component" value="Unassembled WGS sequence"/>
</dbReference>
<dbReference type="PROSITE" id="PS50011">
    <property type="entry name" value="PROTEIN_KINASE_DOM"/>
    <property type="match status" value="1"/>
</dbReference>
<gene>
    <name evidence="3" type="ORF">BBA_10351</name>
</gene>
<sequence>MSSDYRASYWLHWQSASGAEICEIEADPERFNFLSFLATAQALKVEFLPIAWDASGAIGAGGTSMIHQTLVNLDTSFAFKTYRKRDKTEEQIFRTLIAEITILSQPFIQEHANIVQLQGICWDISPDNDKPWPVLVFEKSHLGDLYHFATNEGRNMTFEERLTLCADIGRAVIDVHSNHIVHGNLKPENVLVFQDNARRYSARVIDFGYSTKYADEDQPLILPISEPWNAPENNGRVHQWTPRRAVKADLFCFGVLCVWLMFEPRLCGTAALSQSVEGSTATLRWMKGKLLIYAQQLSKSETALGTNMMTTISEFFGSSLSQDPEKREINCIERFLFKLDPQW</sequence>
<dbReference type="InterPro" id="IPR000719">
    <property type="entry name" value="Prot_kinase_dom"/>
</dbReference>
<dbReference type="PANTHER" id="PTHR24347">
    <property type="entry name" value="SERINE/THREONINE-PROTEIN KINASE"/>
    <property type="match status" value="1"/>
</dbReference>
<dbReference type="SMART" id="SM00220">
    <property type="entry name" value="S_TKc"/>
    <property type="match status" value="1"/>
</dbReference>